<name>A0ABP4HRR8_9ACTN</name>
<proteinExistence type="predicted"/>
<evidence type="ECO:0000256" key="1">
    <source>
        <dbReference type="SAM" id="Phobius"/>
    </source>
</evidence>
<sequence>MKLSRRVSWFLTAFGAWSMIIWVTFVKNLWQDSAHQAFTGGDHAHPTAFFWIHLTLAVTSFVLGVLVGLVGVRGLRGERAARAAEPTA</sequence>
<evidence type="ECO:0000313" key="2">
    <source>
        <dbReference type="EMBL" id="GAA1272894.1"/>
    </source>
</evidence>
<keyword evidence="1" id="KW-0812">Transmembrane</keyword>
<dbReference type="RefSeq" id="WP_344446337.1">
    <property type="nucleotide sequence ID" value="NZ_BAAALF010000233.1"/>
</dbReference>
<keyword evidence="1" id="KW-0472">Membrane</keyword>
<evidence type="ECO:0008006" key="4">
    <source>
        <dbReference type="Google" id="ProtNLM"/>
    </source>
</evidence>
<comment type="caution">
    <text evidence="2">The sequence shown here is derived from an EMBL/GenBank/DDBJ whole genome shotgun (WGS) entry which is preliminary data.</text>
</comment>
<dbReference type="Proteomes" id="UP001500037">
    <property type="component" value="Unassembled WGS sequence"/>
</dbReference>
<feature type="transmembrane region" description="Helical" evidence="1">
    <location>
        <begin position="7"/>
        <end position="30"/>
    </location>
</feature>
<reference evidence="3" key="1">
    <citation type="journal article" date="2019" name="Int. J. Syst. Evol. Microbiol.">
        <title>The Global Catalogue of Microorganisms (GCM) 10K type strain sequencing project: providing services to taxonomists for standard genome sequencing and annotation.</title>
        <authorList>
            <consortium name="The Broad Institute Genomics Platform"/>
            <consortium name="The Broad Institute Genome Sequencing Center for Infectious Disease"/>
            <person name="Wu L."/>
            <person name="Ma J."/>
        </authorList>
    </citation>
    <scope>NUCLEOTIDE SEQUENCE [LARGE SCALE GENOMIC DNA]</scope>
    <source>
        <strain evidence="3">JCM 13004</strain>
    </source>
</reference>
<evidence type="ECO:0000313" key="3">
    <source>
        <dbReference type="Proteomes" id="UP001500037"/>
    </source>
</evidence>
<organism evidence="2 3">
    <name type="scientific">Kitasatospora nipponensis</name>
    <dbReference type="NCBI Taxonomy" id="258049"/>
    <lineage>
        <taxon>Bacteria</taxon>
        <taxon>Bacillati</taxon>
        <taxon>Actinomycetota</taxon>
        <taxon>Actinomycetes</taxon>
        <taxon>Kitasatosporales</taxon>
        <taxon>Streptomycetaceae</taxon>
        <taxon>Kitasatospora</taxon>
    </lineage>
</organism>
<dbReference type="Pfam" id="PF26606">
    <property type="entry name" value="SCO4848"/>
    <property type="match status" value="1"/>
</dbReference>
<dbReference type="EMBL" id="BAAALF010000233">
    <property type="protein sequence ID" value="GAA1272894.1"/>
    <property type="molecule type" value="Genomic_DNA"/>
</dbReference>
<gene>
    <name evidence="2" type="ORF">GCM10009665_71020</name>
</gene>
<keyword evidence="1" id="KW-1133">Transmembrane helix</keyword>
<feature type="transmembrane region" description="Helical" evidence="1">
    <location>
        <begin position="50"/>
        <end position="72"/>
    </location>
</feature>
<dbReference type="InterPro" id="IPR058061">
    <property type="entry name" value="SCO4848-like"/>
</dbReference>
<dbReference type="NCBIfam" id="NF046117">
    <property type="entry name" value="SCO4848_fam"/>
    <property type="match status" value="1"/>
</dbReference>
<keyword evidence="3" id="KW-1185">Reference proteome</keyword>
<accession>A0ABP4HRR8</accession>
<protein>
    <recommendedName>
        <fullName evidence="4">Integral membrane protein</fullName>
    </recommendedName>
</protein>